<proteinExistence type="predicted"/>
<protein>
    <submittedName>
        <fullName evidence="1">Uncharacterized protein</fullName>
    </submittedName>
</protein>
<evidence type="ECO:0000313" key="1">
    <source>
        <dbReference type="EMBL" id="KAJ7650483.1"/>
    </source>
</evidence>
<name>A0AAD7CJC5_9AGAR</name>
<comment type="caution">
    <text evidence="1">The sequence shown here is derived from an EMBL/GenBank/DDBJ whole genome shotgun (WGS) entry which is preliminary data.</text>
</comment>
<evidence type="ECO:0000313" key="2">
    <source>
        <dbReference type="Proteomes" id="UP001221142"/>
    </source>
</evidence>
<organism evidence="1 2">
    <name type="scientific">Roridomyces roridus</name>
    <dbReference type="NCBI Taxonomy" id="1738132"/>
    <lineage>
        <taxon>Eukaryota</taxon>
        <taxon>Fungi</taxon>
        <taxon>Dikarya</taxon>
        <taxon>Basidiomycota</taxon>
        <taxon>Agaricomycotina</taxon>
        <taxon>Agaricomycetes</taxon>
        <taxon>Agaricomycetidae</taxon>
        <taxon>Agaricales</taxon>
        <taxon>Marasmiineae</taxon>
        <taxon>Mycenaceae</taxon>
        <taxon>Roridomyces</taxon>
    </lineage>
</organism>
<sequence length="107" mass="12166">MPSEPKSSEHPREVVKRANGGELVLYRRPRLVDPIRGERPVYALLPLALVATRPFVQQFPTYHPYHTTQCHNLSHYAGTSHADGEGIERGWQLVKVFPSQRAVRAKL</sequence>
<gene>
    <name evidence="1" type="ORF">FB45DRAFT_859243</name>
</gene>
<dbReference type="AlphaFoldDB" id="A0AAD7CJC5"/>
<reference evidence="1" key="1">
    <citation type="submission" date="2023-03" db="EMBL/GenBank/DDBJ databases">
        <title>Massive genome expansion in bonnet fungi (Mycena s.s.) driven by repeated elements and novel gene families across ecological guilds.</title>
        <authorList>
            <consortium name="Lawrence Berkeley National Laboratory"/>
            <person name="Harder C.B."/>
            <person name="Miyauchi S."/>
            <person name="Viragh M."/>
            <person name="Kuo A."/>
            <person name="Thoen E."/>
            <person name="Andreopoulos B."/>
            <person name="Lu D."/>
            <person name="Skrede I."/>
            <person name="Drula E."/>
            <person name="Henrissat B."/>
            <person name="Morin E."/>
            <person name="Kohler A."/>
            <person name="Barry K."/>
            <person name="LaButti K."/>
            <person name="Morin E."/>
            <person name="Salamov A."/>
            <person name="Lipzen A."/>
            <person name="Mereny Z."/>
            <person name="Hegedus B."/>
            <person name="Baldrian P."/>
            <person name="Stursova M."/>
            <person name="Weitz H."/>
            <person name="Taylor A."/>
            <person name="Grigoriev I.V."/>
            <person name="Nagy L.G."/>
            <person name="Martin F."/>
            <person name="Kauserud H."/>
        </authorList>
    </citation>
    <scope>NUCLEOTIDE SEQUENCE</scope>
    <source>
        <strain evidence="1">9284</strain>
    </source>
</reference>
<dbReference type="Proteomes" id="UP001221142">
    <property type="component" value="Unassembled WGS sequence"/>
</dbReference>
<accession>A0AAD7CJC5</accession>
<dbReference type="EMBL" id="JARKIF010000001">
    <property type="protein sequence ID" value="KAJ7650483.1"/>
    <property type="molecule type" value="Genomic_DNA"/>
</dbReference>
<keyword evidence="2" id="KW-1185">Reference proteome</keyword>